<organism evidence="1 2">
    <name type="scientific">Thelohanellus kitauei</name>
    <name type="common">Myxosporean</name>
    <dbReference type="NCBI Taxonomy" id="669202"/>
    <lineage>
        <taxon>Eukaryota</taxon>
        <taxon>Metazoa</taxon>
        <taxon>Cnidaria</taxon>
        <taxon>Myxozoa</taxon>
        <taxon>Myxosporea</taxon>
        <taxon>Bivalvulida</taxon>
        <taxon>Platysporina</taxon>
        <taxon>Myxobolidae</taxon>
        <taxon>Thelohanellus</taxon>
    </lineage>
</organism>
<proteinExistence type="predicted"/>
<reference evidence="1 2" key="1">
    <citation type="journal article" date="2014" name="Genome Biol. Evol.">
        <title>The genome of the myxosporean Thelohanellus kitauei shows adaptations to nutrient acquisition within its fish host.</title>
        <authorList>
            <person name="Yang Y."/>
            <person name="Xiong J."/>
            <person name="Zhou Z."/>
            <person name="Huo F."/>
            <person name="Miao W."/>
            <person name="Ran C."/>
            <person name="Liu Y."/>
            <person name="Zhang J."/>
            <person name="Feng J."/>
            <person name="Wang M."/>
            <person name="Wang M."/>
            <person name="Wang L."/>
            <person name="Yao B."/>
        </authorList>
    </citation>
    <scope>NUCLEOTIDE SEQUENCE [LARGE SCALE GENOMIC DNA]</scope>
    <source>
        <strain evidence="1">Wuqing</strain>
    </source>
</reference>
<comment type="caution">
    <text evidence="1">The sequence shown here is derived from an EMBL/GenBank/DDBJ whole genome shotgun (WGS) entry which is preliminary data.</text>
</comment>
<keyword evidence="2" id="KW-1185">Reference proteome</keyword>
<accession>A0A0C2N3U3</accession>
<dbReference type="Proteomes" id="UP000031668">
    <property type="component" value="Unassembled WGS sequence"/>
</dbReference>
<gene>
    <name evidence="1" type="ORF">RF11_09512</name>
</gene>
<name>A0A0C2N3U3_THEKT</name>
<protein>
    <submittedName>
        <fullName evidence="1">Uncharacterized protein</fullName>
    </submittedName>
</protein>
<dbReference type="AlphaFoldDB" id="A0A0C2N3U3"/>
<evidence type="ECO:0000313" key="2">
    <source>
        <dbReference type="Proteomes" id="UP000031668"/>
    </source>
</evidence>
<sequence>MDSLDIFTKAQMVSREKPAEFFRPLQKSINSLEYDFSSTYQHTSKNELVAADDIPLSELIKCLSDIKFVPHEQILSSKTPIELQVEELRKTVDELINKPKFKECLETTTCRICHTSRVCRNSQRWTQPRINSRNGYTSQLNDTKYISNNNSHFENYIVSSFSNYSPPVGEINLTFSNGDSQLEGPVDSGSHIYEISFRSMALFDKGNVSDECRLPYRQRRAVLADSV</sequence>
<evidence type="ECO:0000313" key="1">
    <source>
        <dbReference type="EMBL" id="KII68542.1"/>
    </source>
</evidence>
<dbReference type="EMBL" id="JWZT01002810">
    <property type="protein sequence ID" value="KII68542.1"/>
    <property type="molecule type" value="Genomic_DNA"/>
</dbReference>